<feature type="non-terminal residue" evidence="9">
    <location>
        <position position="1"/>
    </location>
</feature>
<keyword evidence="3 9" id="KW-0808">Transferase</keyword>
<keyword evidence="7" id="KW-0804">Transcription</keyword>
<evidence type="ECO:0000313" key="9">
    <source>
        <dbReference type="EMBL" id="MES1922437.1"/>
    </source>
</evidence>
<keyword evidence="5" id="KW-0479">Metal-binding</keyword>
<evidence type="ECO:0000256" key="1">
    <source>
        <dbReference type="ARBA" id="ARBA00012418"/>
    </source>
</evidence>
<sequence>TPERKFNEKGPLDLRLGTSLKANLCTTCGFDLAECVGHFGHIDLPLPVYHVGYFKTTLRIYSSICKTCSRVLLTPKEKDKYKKELKENKLLGKYKVRKLVKEISSKCAKVVICYFCGNKNGSAIKAPKYYGILHRRNRRKKLSDNEIDLQDFKKSIEMNPELQKYIKSGTENPNPLDILNLFKRVPSYDLEYLNIDANRPEGFELNFRLDLLIRKLLVPPSCMRPTVNVDDSRSQEDDLTVKIRELVKISNTIKQNMIKGNITA</sequence>
<keyword evidence="4 9" id="KW-0548">Nucleotidyltransferase</keyword>
<dbReference type="GO" id="GO:0000428">
    <property type="term" value="C:DNA-directed RNA polymerase complex"/>
    <property type="evidence" value="ECO:0007669"/>
    <property type="project" value="UniProtKB-KW"/>
</dbReference>
<reference evidence="9 10" key="1">
    <citation type="journal article" date="2024" name="BMC Biol.">
        <title>Comparative genomics of Ascetosporea gives new insight into the evolutionary basis for animal parasitism in Rhizaria.</title>
        <authorList>
            <person name="Hiltunen Thoren M."/>
            <person name="Onut-Brannstrom I."/>
            <person name="Alfjorden A."/>
            <person name="Peckova H."/>
            <person name="Swords F."/>
            <person name="Hooper C."/>
            <person name="Holzer A.S."/>
            <person name="Bass D."/>
            <person name="Burki F."/>
        </authorList>
    </citation>
    <scope>NUCLEOTIDE SEQUENCE [LARGE SCALE GENOMIC DNA]</scope>
    <source>
        <strain evidence="9">20-A016</strain>
    </source>
</reference>
<proteinExistence type="predicted"/>
<name>A0ABV2AS18_9EUKA</name>
<evidence type="ECO:0000256" key="3">
    <source>
        <dbReference type="ARBA" id="ARBA00022679"/>
    </source>
</evidence>
<dbReference type="PANTHER" id="PTHR48446:SF1">
    <property type="entry name" value="DNA-DIRECTED RNA POLYMERASE SUBUNIT BETA' N-TERMINAL SECTION"/>
    <property type="match status" value="1"/>
</dbReference>
<dbReference type="GO" id="GO:0003899">
    <property type="term" value="F:DNA-directed RNA polymerase activity"/>
    <property type="evidence" value="ECO:0007669"/>
    <property type="project" value="UniProtKB-EC"/>
</dbReference>
<dbReference type="InterPro" id="IPR007080">
    <property type="entry name" value="RNA_pol_Rpb1_1"/>
</dbReference>
<evidence type="ECO:0000256" key="7">
    <source>
        <dbReference type="ARBA" id="ARBA00023163"/>
    </source>
</evidence>
<keyword evidence="10" id="KW-1185">Reference proteome</keyword>
<dbReference type="Pfam" id="PF04997">
    <property type="entry name" value="RNA_pol_Rpb1_1"/>
    <property type="match status" value="1"/>
</dbReference>
<dbReference type="InterPro" id="IPR015700">
    <property type="entry name" value="RPC1"/>
</dbReference>
<keyword evidence="2 9" id="KW-0240">DNA-directed RNA polymerase</keyword>
<feature type="non-terminal residue" evidence="9">
    <location>
        <position position="264"/>
    </location>
</feature>
<protein>
    <recommendedName>
        <fullName evidence="1">DNA-directed RNA polymerase</fullName>
        <ecNumber evidence="1">2.7.7.6</ecNumber>
    </recommendedName>
</protein>
<evidence type="ECO:0000256" key="6">
    <source>
        <dbReference type="ARBA" id="ARBA00022833"/>
    </source>
</evidence>
<evidence type="ECO:0000256" key="4">
    <source>
        <dbReference type="ARBA" id="ARBA00022695"/>
    </source>
</evidence>
<evidence type="ECO:0000313" key="10">
    <source>
        <dbReference type="Proteomes" id="UP001439008"/>
    </source>
</evidence>
<dbReference type="EC" id="2.7.7.6" evidence="1"/>
<dbReference type="EMBL" id="JBDODL010002809">
    <property type="protein sequence ID" value="MES1922437.1"/>
    <property type="molecule type" value="Genomic_DNA"/>
</dbReference>
<dbReference type="PANTHER" id="PTHR48446">
    <property type="entry name" value="DNA-DIRECTED RNA POLYMERASE SUBUNIT BETA' N-TERMINAL SECTION"/>
    <property type="match status" value="1"/>
</dbReference>
<organism evidence="9 10">
    <name type="scientific">Bonamia ostreae</name>
    <dbReference type="NCBI Taxonomy" id="126728"/>
    <lineage>
        <taxon>Eukaryota</taxon>
        <taxon>Sar</taxon>
        <taxon>Rhizaria</taxon>
        <taxon>Endomyxa</taxon>
        <taxon>Ascetosporea</taxon>
        <taxon>Haplosporida</taxon>
        <taxon>Bonamia</taxon>
    </lineage>
</organism>
<evidence type="ECO:0000256" key="5">
    <source>
        <dbReference type="ARBA" id="ARBA00022723"/>
    </source>
</evidence>
<dbReference type="Gene3D" id="4.10.860.120">
    <property type="entry name" value="RNA polymerase II, clamp domain"/>
    <property type="match status" value="1"/>
</dbReference>
<evidence type="ECO:0000259" key="8">
    <source>
        <dbReference type="Pfam" id="PF04997"/>
    </source>
</evidence>
<dbReference type="Proteomes" id="UP001439008">
    <property type="component" value="Unassembled WGS sequence"/>
</dbReference>
<accession>A0ABV2AS18</accession>
<evidence type="ECO:0000256" key="2">
    <source>
        <dbReference type="ARBA" id="ARBA00022478"/>
    </source>
</evidence>
<feature type="domain" description="RNA polymerase Rpb1" evidence="8">
    <location>
        <begin position="7"/>
        <end position="260"/>
    </location>
</feature>
<dbReference type="SUPFAM" id="SSF64484">
    <property type="entry name" value="beta and beta-prime subunits of DNA dependent RNA-polymerase"/>
    <property type="match status" value="1"/>
</dbReference>
<gene>
    <name evidence="9" type="primary">POLR3A</name>
    <name evidence="9" type="ORF">MHBO_003951</name>
</gene>
<comment type="caution">
    <text evidence="9">The sequence shown here is derived from an EMBL/GenBank/DDBJ whole genome shotgun (WGS) entry which is preliminary data.</text>
</comment>
<keyword evidence="6" id="KW-0862">Zinc</keyword>
<dbReference type="InterPro" id="IPR044893">
    <property type="entry name" value="RNA_pol_Rpb1_clamp_domain"/>
</dbReference>